<dbReference type="EMBL" id="VSSQ01082834">
    <property type="protein sequence ID" value="MPN31342.1"/>
    <property type="molecule type" value="Genomic_DNA"/>
</dbReference>
<accession>A0A645GZ60</accession>
<keyword evidence="2" id="KW-0418">Kinase</keyword>
<dbReference type="GO" id="GO:0004673">
    <property type="term" value="F:protein histidine kinase activity"/>
    <property type="evidence" value="ECO:0007669"/>
    <property type="project" value="UniProtKB-EC"/>
</dbReference>
<proteinExistence type="predicted"/>
<sequence length="136" mass="15517">MRYRDLMEYEIDIPEELNIYILPKLTLQPLVENALYHGIKIRRRKGLIRVSGRAEGTNLILEVADDGSGMSPERLEEVRTSLVDGRKEGFGLRTVHQRIQILFGQEYGLTLESEPDVGTKIFVKIPMQTSEKEMGA</sequence>
<feature type="domain" description="Histidine kinase" evidence="1">
    <location>
        <begin position="1"/>
        <end position="129"/>
    </location>
</feature>
<reference evidence="2" key="1">
    <citation type="submission" date="2019-08" db="EMBL/GenBank/DDBJ databases">
        <authorList>
            <person name="Kucharzyk K."/>
            <person name="Murdoch R.W."/>
            <person name="Higgins S."/>
            <person name="Loffler F."/>
        </authorList>
    </citation>
    <scope>NUCLEOTIDE SEQUENCE</scope>
</reference>
<dbReference type="AlphaFoldDB" id="A0A645GZ60"/>
<evidence type="ECO:0000313" key="2">
    <source>
        <dbReference type="EMBL" id="MPN31342.1"/>
    </source>
</evidence>
<evidence type="ECO:0000259" key="1">
    <source>
        <dbReference type="PROSITE" id="PS50109"/>
    </source>
</evidence>
<dbReference type="PANTHER" id="PTHR34220:SF7">
    <property type="entry name" value="SENSOR HISTIDINE KINASE YPDA"/>
    <property type="match status" value="1"/>
</dbReference>
<dbReference type="InterPro" id="IPR005467">
    <property type="entry name" value="His_kinase_dom"/>
</dbReference>
<dbReference type="PANTHER" id="PTHR34220">
    <property type="entry name" value="SENSOR HISTIDINE KINASE YPDA"/>
    <property type="match status" value="1"/>
</dbReference>
<dbReference type="SUPFAM" id="SSF55874">
    <property type="entry name" value="ATPase domain of HSP90 chaperone/DNA topoisomerase II/histidine kinase"/>
    <property type="match status" value="1"/>
</dbReference>
<name>A0A645GZ60_9ZZZZ</name>
<gene>
    <name evidence="2" type="primary">btsS_14</name>
    <name evidence="2" type="ORF">SDC9_178816</name>
</gene>
<dbReference type="PRINTS" id="PR00344">
    <property type="entry name" value="BCTRLSENSOR"/>
</dbReference>
<dbReference type="Pfam" id="PF02518">
    <property type="entry name" value="HATPase_c"/>
    <property type="match status" value="1"/>
</dbReference>
<protein>
    <submittedName>
        <fullName evidence="2">Sensor histidine kinase BtsS</fullName>
        <ecNumber evidence="2">2.7.13.3</ecNumber>
    </submittedName>
</protein>
<organism evidence="2">
    <name type="scientific">bioreactor metagenome</name>
    <dbReference type="NCBI Taxonomy" id="1076179"/>
    <lineage>
        <taxon>unclassified sequences</taxon>
        <taxon>metagenomes</taxon>
        <taxon>ecological metagenomes</taxon>
    </lineage>
</organism>
<dbReference type="InterPro" id="IPR003594">
    <property type="entry name" value="HATPase_dom"/>
</dbReference>
<dbReference type="InterPro" id="IPR004358">
    <property type="entry name" value="Sig_transdc_His_kin-like_C"/>
</dbReference>
<keyword evidence="2" id="KW-0808">Transferase</keyword>
<dbReference type="SMART" id="SM00387">
    <property type="entry name" value="HATPase_c"/>
    <property type="match status" value="1"/>
</dbReference>
<dbReference type="EC" id="2.7.13.3" evidence="2"/>
<dbReference type="InterPro" id="IPR050640">
    <property type="entry name" value="Bact_2-comp_sensor_kinase"/>
</dbReference>
<dbReference type="InterPro" id="IPR036890">
    <property type="entry name" value="HATPase_C_sf"/>
</dbReference>
<dbReference type="Gene3D" id="3.30.565.10">
    <property type="entry name" value="Histidine kinase-like ATPase, C-terminal domain"/>
    <property type="match status" value="1"/>
</dbReference>
<comment type="caution">
    <text evidence="2">The sequence shown here is derived from an EMBL/GenBank/DDBJ whole genome shotgun (WGS) entry which is preliminary data.</text>
</comment>
<dbReference type="PROSITE" id="PS50109">
    <property type="entry name" value="HIS_KIN"/>
    <property type="match status" value="1"/>
</dbReference>